<feature type="domain" description="Dienelactone hydrolase" evidence="2">
    <location>
        <begin position="42"/>
        <end position="256"/>
    </location>
</feature>
<feature type="signal peptide" evidence="1">
    <location>
        <begin position="1"/>
        <end position="18"/>
    </location>
</feature>
<dbReference type="GO" id="GO:0016787">
    <property type="term" value="F:hydrolase activity"/>
    <property type="evidence" value="ECO:0007669"/>
    <property type="project" value="UniProtKB-KW"/>
</dbReference>
<feature type="chain" id="PRO_5030945700" evidence="1">
    <location>
        <begin position="19"/>
        <end position="260"/>
    </location>
</feature>
<dbReference type="Proteomes" id="UP000521199">
    <property type="component" value="Unassembled WGS sequence"/>
</dbReference>
<gene>
    <name evidence="3" type="ORF">HNQ52_003335</name>
</gene>
<proteinExistence type="predicted"/>
<keyword evidence="4" id="KW-1185">Reference proteome</keyword>
<dbReference type="InterPro" id="IPR002925">
    <property type="entry name" value="Dienelactn_hydro"/>
</dbReference>
<accession>A0A7W8DAJ2</accession>
<reference evidence="3 4" key="1">
    <citation type="submission" date="2020-08" db="EMBL/GenBank/DDBJ databases">
        <title>Genomic Encyclopedia of Type Strains, Phase IV (KMG-IV): sequencing the most valuable type-strain genomes for metagenomic binning, comparative biology and taxonomic classification.</title>
        <authorList>
            <person name="Goeker M."/>
        </authorList>
    </citation>
    <scope>NUCLEOTIDE SEQUENCE [LARGE SCALE GENOMIC DNA]</scope>
    <source>
        <strain evidence="3 4">DSM 24163</strain>
    </source>
</reference>
<dbReference type="Pfam" id="PF01738">
    <property type="entry name" value="DLH"/>
    <property type="match status" value="1"/>
</dbReference>
<dbReference type="AlphaFoldDB" id="A0A7W8DAJ2"/>
<dbReference type="InterPro" id="IPR050261">
    <property type="entry name" value="FrsA_esterase"/>
</dbReference>
<keyword evidence="3" id="KW-0378">Hydrolase</keyword>
<comment type="caution">
    <text evidence="3">The sequence shown here is derived from an EMBL/GenBank/DDBJ whole genome shotgun (WGS) entry which is preliminary data.</text>
</comment>
<sequence>MRTILSLCLAAATPLALAAPQATPVEWELDGTTFSGMLVYDHASREPRPGVLMMPNWMGVTDDAVAMAKRVAGDDYVVLIADVYGKGVRPADATEAKAQVTDAYQNVDRTMARAAKALAVLATNAHKAPLIADRIGAIGFCFGGSVALELSRHGADLDGVVTLHGGLRAARPADTTFKPSVLVLNGAADKSVSAEEIAGFRAEMDAAKADWQFVDFSGALHCFSEPEADGVKIPGCKYDERSAQRAMRMASDFFEEKLGG</sequence>
<dbReference type="RefSeq" id="WP_183962388.1">
    <property type="nucleotide sequence ID" value="NZ_JACHHP010000008.1"/>
</dbReference>
<keyword evidence="1" id="KW-0732">Signal</keyword>
<dbReference type="PANTHER" id="PTHR22946:SF4">
    <property type="entry name" value="ESTERASE FRSA"/>
    <property type="match status" value="1"/>
</dbReference>
<organism evidence="3 4">
    <name type="scientific">Chiayiivirga flava</name>
    <dbReference type="NCBI Taxonomy" id="659595"/>
    <lineage>
        <taxon>Bacteria</taxon>
        <taxon>Pseudomonadati</taxon>
        <taxon>Pseudomonadota</taxon>
        <taxon>Gammaproteobacteria</taxon>
        <taxon>Lysobacterales</taxon>
        <taxon>Lysobacteraceae</taxon>
        <taxon>Chiayiivirga</taxon>
    </lineage>
</organism>
<name>A0A7W8DAJ2_9GAMM</name>
<dbReference type="PANTHER" id="PTHR22946">
    <property type="entry name" value="DIENELACTONE HYDROLASE DOMAIN-CONTAINING PROTEIN-RELATED"/>
    <property type="match status" value="1"/>
</dbReference>
<evidence type="ECO:0000313" key="3">
    <source>
        <dbReference type="EMBL" id="MBB5209762.1"/>
    </source>
</evidence>
<dbReference type="InterPro" id="IPR029058">
    <property type="entry name" value="AB_hydrolase_fold"/>
</dbReference>
<evidence type="ECO:0000259" key="2">
    <source>
        <dbReference type="Pfam" id="PF01738"/>
    </source>
</evidence>
<evidence type="ECO:0000313" key="4">
    <source>
        <dbReference type="Proteomes" id="UP000521199"/>
    </source>
</evidence>
<dbReference type="EMBL" id="JACHHP010000008">
    <property type="protein sequence ID" value="MBB5209762.1"/>
    <property type="molecule type" value="Genomic_DNA"/>
</dbReference>
<protein>
    <submittedName>
        <fullName evidence="3">Dienelactone hydrolase</fullName>
    </submittedName>
</protein>
<evidence type="ECO:0000256" key="1">
    <source>
        <dbReference type="SAM" id="SignalP"/>
    </source>
</evidence>
<dbReference type="SUPFAM" id="SSF53474">
    <property type="entry name" value="alpha/beta-Hydrolases"/>
    <property type="match status" value="1"/>
</dbReference>
<dbReference type="Gene3D" id="3.40.50.1820">
    <property type="entry name" value="alpha/beta hydrolase"/>
    <property type="match status" value="1"/>
</dbReference>